<organism evidence="2 3">
    <name type="scientific">Tulasnella calospora MUT 4182</name>
    <dbReference type="NCBI Taxonomy" id="1051891"/>
    <lineage>
        <taxon>Eukaryota</taxon>
        <taxon>Fungi</taxon>
        <taxon>Dikarya</taxon>
        <taxon>Basidiomycota</taxon>
        <taxon>Agaricomycotina</taxon>
        <taxon>Agaricomycetes</taxon>
        <taxon>Cantharellales</taxon>
        <taxon>Tulasnellaceae</taxon>
        <taxon>Tulasnella</taxon>
    </lineage>
</organism>
<evidence type="ECO:0000256" key="1">
    <source>
        <dbReference type="SAM" id="MobiDB-lite"/>
    </source>
</evidence>
<sequence length="538" mass="58468">MSKRRASGNPSTAPPKKRSNVVQLPSFGAENEDDNQTPSNSLSTALSTRQSSLGDVPSLVSISLRAFARALLPLYENEQSWERTRRQLKGLPELLVTRLLSVLRKEIPTYLTHGLLVAHFIRGTEIALTGELTGVHNLTLHAIPDNCPDLVHLELRDLKKPSDDVLSSVISKLPALETLILRGCTQAGSKTVATAARCSELRVLNLNYTTPSASSIGALLIACPKLEVLKLAAIPKLNPSAISSWAKEILSAESSEEPPLQQLLSLKLRGTGLNDSALINLLSLTPNLERLDVSFTQVRSIACLSSLPRLRKLSLTSCPINITRVELKKVPDLPHLEILHLGAVGVNGSPTLTDSALYALTDLLEPLTRLENVSLVGNSKLGLTSKKGDGALADFVSRVGRKLAMLNLGGVPSLSSLDLRGLLADQEATSDVNPTPTPRLESLTLSNTGVDNEAANYISACRNLEALALENTRFTNEGVFTIIDACEQLTRLDLTSCRGIHVTDRRRFFEVWEEARANQNAQPDVVEGEGRNRRRTRR</sequence>
<dbReference type="AlphaFoldDB" id="A0A0C3QU34"/>
<dbReference type="Proteomes" id="UP000054248">
    <property type="component" value="Unassembled WGS sequence"/>
</dbReference>
<dbReference type="InterPro" id="IPR032675">
    <property type="entry name" value="LRR_dom_sf"/>
</dbReference>
<dbReference type="SUPFAM" id="SSF52047">
    <property type="entry name" value="RNI-like"/>
    <property type="match status" value="1"/>
</dbReference>
<reference evidence="2 3" key="1">
    <citation type="submission" date="2014-04" db="EMBL/GenBank/DDBJ databases">
        <authorList>
            <consortium name="DOE Joint Genome Institute"/>
            <person name="Kuo A."/>
            <person name="Girlanda M."/>
            <person name="Perotto S."/>
            <person name="Kohler A."/>
            <person name="Nagy L.G."/>
            <person name="Floudas D."/>
            <person name="Copeland A."/>
            <person name="Barry K.W."/>
            <person name="Cichocki N."/>
            <person name="Veneault-Fourrey C."/>
            <person name="LaButti K."/>
            <person name="Lindquist E.A."/>
            <person name="Lipzen A."/>
            <person name="Lundell T."/>
            <person name="Morin E."/>
            <person name="Murat C."/>
            <person name="Sun H."/>
            <person name="Tunlid A."/>
            <person name="Henrissat B."/>
            <person name="Grigoriev I.V."/>
            <person name="Hibbett D.S."/>
            <person name="Martin F."/>
            <person name="Nordberg H.P."/>
            <person name="Cantor M.N."/>
            <person name="Hua S.X."/>
        </authorList>
    </citation>
    <scope>NUCLEOTIDE SEQUENCE [LARGE SCALE GENOMIC DNA]</scope>
    <source>
        <strain evidence="2 3">MUT 4182</strain>
    </source>
</reference>
<name>A0A0C3QU34_9AGAM</name>
<feature type="compositionally biased region" description="Polar residues" evidence="1">
    <location>
        <begin position="36"/>
        <end position="48"/>
    </location>
</feature>
<dbReference type="Gene3D" id="3.80.10.10">
    <property type="entry name" value="Ribonuclease Inhibitor"/>
    <property type="match status" value="1"/>
</dbReference>
<evidence type="ECO:0000313" key="2">
    <source>
        <dbReference type="EMBL" id="KIO31859.1"/>
    </source>
</evidence>
<dbReference type="OrthoDB" id="550575at2759"/>
<dbReference type="HOGENOM" id="CLU_028914_0_0_1"/>
<feature type="region of interest" description="Disordered" evidence="1">
    <location>
        <begin position="1"/>
        <end position="48"/>
    </location>
</feature>
<dbReference type="GO" id="GO:0031146">
    <property type="term" value="P:SCF-dependent proteasomal ubiquitin-dependent protein catabolic process"/>
    <property type="evidence" value="ECO:0007669"/>
    <property type="project" value="TreeGrafter"/>
</dbReference>
<dbReference type="PANTHER" id="PTHR13318">
    <property type="entry name" value="PARTNER OF PAIRED, ISOFORM B-RELATED"/>
    <property type="match status" value="1"/>
</dbReference>
<evidence type="ECO:0008006" key="4">
    <source>
        <dbReference type="Google" id="ProtNLM"/>
    </source>
</evidence>
<dbReference type="PANTHER" id="PTHR13318:SF95">
    <property type="entry name" value="F-BOX PROTEIN YLR352W"/>
    <property type="match status" value="1"/>
</dbReference>
<reference evidence="3" key="2">
    <citation type="submission" date="2015-01" db="EMBL/GenBank/DDBJ databases">
        <title>Evolutionary Origins and Diversification of the Mycorrhizal Mutualists.</title>
        <authorList>
            <consortium name="DOE Joint Genome Institute"/>
            <consortium name="Mycorrhizal Genomics Consortium"/>
            <person name="Kohler A."/>
            <person name="Kuo A."/>
            <person name="Nagy L.G."/>
            <person name="Floudas D."/>
            <person name="Copeland A."/>
            <person name="Barry K.W."/>
            <person name="Cichocki N."/>
            <person name="Veneault-Fourrey C."/>
            <person name="LaButti K."/>
            <person name="Lindquist E.A."/>
            <person name="Lipzen A."/>
            <person name="Lundell T."/>
            <person name="Morin E."/>
            <person name="Murat C."/>
            <person name="Riley R."/>
            <person name="Ohm R."/>
            <person name="Sun H."/>
            <person name="Tunlid A."/>
            <person name="Henrissat B."/>
            <person name="Grigoriev I.V."/>
            <person name="Hibbett D.S."/>
            <person name="Martin F."/>
        </authorList>
    </citation>
    <scope>NUCLEOTIDE SEQUENCE [LARGE SCALE GENOMIC DNA]</scope>
    <source>
        <strain evidence="3">MUT 4182</strain>
    </source>
</reference>
<accession>A0A0C3QU34</accession>
<proteinExistence type="predicted"/>
<dbReference type="STRING" id="1051891.A0A0C3QU34"/>
<dbReference type="GO" id="GO:0019005">
    <property type="term" value="C:SCF ubiquitin ligase complex"/>
    <property type="evidence" value="ECO:0007669"/>
    <property type="project" value="TreeGrafter"/>
</dbReference>
<keyword evidence="3" id="KW-1185">Reference proteome</keyword>
<gene>
    <name evidence="2" type="ORF">M407DRAFT_217126</name>
</gene>
<protein>
    <recommendedName>
        <fullName evidence="4">RNI-like protein</fullName>
    </recommendedName>
</protein>
<dbReference type="EMBL" id="KN822959">
    <property type="protein sequence ID" value="KIO31859.1"/>
    <property type="molecule type" value="Genomic_DNA"/>
</dbReference>
<evidence type="ECO:0000313" key="3">
    <source>
        <dbReference type="Proteomes" id="UP000054248"/>
    </source>
</evidence>